<dbReference type="KEGG" id="cbei:LF65_04961"/>
<reference evidence="7" key="2">
    <citation type="submission" date="2016-02" db="EMBL/GenBank/DDBJ databases">
        <title>Genome sequence of Clostridium beijerinckii strain 59B.</title>
        <authorList>
            <person name="Little G.T."/>
            <person name="Minton N.P."/>
        </authorList>
    </citation>
    <scope>NUCLEOTIDE SEQUENCE</scope>
    <source>
        <strain evidence="7">NCIMB 14988</strain>
    </source>
</reference>
<dbReference type="Pfam" id="PF00484">
    <property type="entry name" value="Pro_CA"/>
    <property type="match status" value="1"/>
</dbReference>
<name>A0A0B5QGK4_CLOBE</name>
<dbReference type="OrthoDB" id="9792260at2"/>
<evidence type="ECO:0000256" key="5">
    <source>
        <dbReference type="ARBA" id="ARBA00048348"/>
    </source>
</evidence>
<evidence type="ECO:0000256" key="6">
    <source>
        <dbReference type="PIRSR" id="PIRSR601765-1"/>
    </source>
</evidence>
<dbReference type="GO" id="GO:0004089">
    <property type="term" value="F:carbonate dehydratase activity"/>
    <property type="evidence" value="ECO:0007669"/>
    <property type="project" value="UniProtKB-EC"/>
</dbReference>
<proteinExistence type="inferred from homology"/>
<organism evidence="7 9">
    <name type="scientific">Clostridium beijerinckii</name>
    <name type="common">Clostridium MP</name>
    <dbReference type="NCBI Taxonomy" id="1520"/>
    <lineage>
        <taxon>Bacteria</taxon>
        <taxon>Bacillati</taxon>
        <taxon>Bacillota</taxon>
        <taxon>Clostridia</taxon>
        <taxon>Eubacteriales</taxon>
        <taxon>Clostridiaceae</taxon>
        <taxon>Clostridium</taxon>
    </lineage>
</organism>
<dbReference type="PANTHER" id="PTHR43175">
    <property type="entry name" value="CARBONIC ANHYDRASE"/>
    <property type="match status" value="1"/>
</dbReference>
<feature type="binding site" evidence="6">
    <location>
        <position position="40"/>
    </location>
    <ligand>
        <name>Zn(2+)</name>
        <dbReference type="ChEBI" id="CHEBI:29105"/>
    </ligand>
</feature>
<dbReference type="RefSeq" id="WP_041899929.1">
    <property type="nucleotide sequence ID" value="NZ_BKAK01000108.1"/>
</dbReference>
<gene>
    <name evidence="8" type="ORF">DFH45_002664</name>
    <name evidence="7" type="ORF">LF65_04961</name>
</gene>
<comment type="catalytic activity">
    <reaction evidence="5">
        <text>hydrogencarbonate + H(+) = CO2 + H2O</text>
        <dbReference type="Rhea" id="RHEA:10748"/>
        <dbReference type="ChEBI" id="CHEBI:15377"/>
        <dbReference type="ChEBI" id="CHEBI:15378"/>
        <dbReference type="ChEBI" id="CHEBI:16526"/>
        <dbReference type="ChEBI" id="CHEBI:17544"/>
        <dbReference type="EC" id="4.2.1.1"/>
    </reaction>
</comment>
<evidence type="ECO:0000256" key="2">
    <source>
        <dbReference type="ARBA" id="ARBA00012925"/>
    </source>
</evidence>
<reference evidence="8" key="3">
    <citation type="submission" date="2020-05" db="EMBL/GenBank/DDBJ databases">
        <title>Genomic insights into acetone-butanol-ethanol (ABE) fermentation by sequencing solventogenic clostridia strains.</title>
        <authorList>
            <person name="Brown S."/>
        </authorList>
    </citation>
    <scope>NUCLEOTIDE SEQUENCE</scope>
    <source>
        <strain evidence="8">DJ126</strain>
    </source>
</reference>
<evidence type="ECO:0000256" key="1">
    <source>
        <dbReference type="ARBA" id="ARBA00006217"/>
    </source>
</evidence>
<evidence type="ECO:0000256" key="4">
    <source>
        <dbReference type="ARBA" id="ARBA00022833"/>
    </source>
</evidence>
<keyword evidence="4 6" id="KW-0862">Zinc</keyword>
<dbReference type="GeneID" id="66347302"/>
<reference evidence="9" key="1">
    <citation type="submission" date="2014-12" db="EMBL/GenBank/DDBJ databases">
        <title>Genome sequence of Clostridium beijerinckii strain 59B.</title>
        <authorList>
            <person name="Little G.T."/>
            <person name="Minton N.P."/>
        </authorList>
    </citation>
    <scope>NUCLEOTIDE SEQUENCE [LARGE SCALE GENOMIC DNA]</scope>
    <source>
        <strain evidence="9">59B</strain>
    </source>
</reference>
<dbReference type="CDD" id="cd03379">
    <property type="entry name" value="beta_CA_cladeD"/>
    <property type="match status" value="1"/>
</dbReference>
<comment type="similarity">
    <text evidence="1">Belongs to the beta-class carbonic anhydrase family.</text>
</comment>
<sequence>MSKLEEIIKYNESFVGNKDYQEYVTTKIPKKKMAILSCMDTRLTELLPKAMNIKNGDAKIIKDAGATVMHPFGGVMRSILVAVYEFGAEDVFVIGHHGCGMSNLNTKKLVDKMLDRGIKEETLSTLNNAGVNVERWLHGFESVEESIKESVKMIKDHPLLPNDIRVHGLIMSPETGELEIIVNGDIKDAN</sequence>
<protein>
    <recommendedName>
        <fullName evidence="2">carbonic anhydrase</fullName>
        <ecNumber evidence="2">4.2.1.1</ecNumber>
    </recommendedName>
</protein>
<feature type="binding site" evidence="6">
    <location>
        <position position="99"/>
    </location>
    <ligand>
        <name>Zn(2+)</name>
        <dbReference type="ChEBI" id="CHEBI:29105"/>
    </ligand>
</feature>
<dbReference type="STRING" id="1520.LF65_04961"/>
<keyword evidence="3 6" id="KW-0479">Metal-binding</keyword>
<evidence type="ECO:0000256" key="3">
    <source>
        <dbReference type="ARBA" id="ARBA00022723"/>
    </source>
</evidence>
<evidence type="ECO:0000313" key="7">
    <source>
        <dbReference type="EMBL" id="AJH01490.1"/>
    </source>
</evidence>
<dbReference type="EMBL" id="CP010086">
    <property type="protein sequence ID" value="AJH01490.1"/>
    <property type="molecule type" value="Genomic_DNA"/>
</dbReference>
<dbReference type="Gene3D" id="3.40.1050.10">
    <property type="entry name" value="Carbonic anhydrase"/>
    <property type="match status" value="1"/>
</dbReference>
<dbReference type="EC" id="4.2.1.1" evidence="2"/>
<dbReference type="InterPro" id="IPR001765">
    <property type="entry name" value="Carbonic_anhydrase"/>
</dbReference>
<feature type="binding site" evidence="6">
    <location>
        <position position="38"/>
    </location>
    <ligand>
        <name>Zn(2+)</name>
        <dbReference type="ChEBI" id="CHEBI:29105"/>
    </ligand>
</feature>
<dbReference type="GO" id="GO:0008270">
    <property type="term" value="F:zinc ion binding"/>
    <property type="evidence" value="ECO:0007669"/>
    <property type="project" value="InterPro"/>
</dbReference>
<dbReference type="SMART" id="SM00947">
    <property type="entry name" value="Pro_CA"/>
    <property type="match status" value="1"/>
</dbReference>
<keyword evidence="8" id="KW-0456">Lyase</keyword>
<accession>A0A0B5QGK4</accession>
<dbReference type="EMBL" id="JABSXK010000001">
    <property type="protein sequence ID" value="NRV09701.1"/>
    <property type="molecule type" value="Genomic_DNA"/>
</dbReference>
<evidence type="ECO:0000313" key="9">
    <source>
        <dbReference type="Proteomes" id="UP000031866"/>
    </source>
</evidence>
<dbReference type="PANTHER" id="PTHR43175:SF3">
    <property type="entry name" value="CARBON DISULFIDE HYDROLASE"/>
    <property type="match status" value="1"/>
</dbReference>
<dbReference type="Proteomes" id="UP000031866">
    <property type="component" value="Chromosome"/>
</dbReference>
<comment type="cofactor">
    <cofactor evidence="6">
        <name>Zn(2+)</name>
        <dbReference type="ChEBI" id="CHEBI:29105"/>
    </cofactor>
    <text evidence="6">Binds 1 zinc ion per subunit.</text>
</comment>
<dbReference type="Proteomes" id="UP000821656">
    <property type="component" value="Unassembled WGS sequence"/>
</dbReference>
<dbReference type="SUPFAM" id="SSF53056">
    <property type="entry name" value="beta-carbonic anhydrase, cab"/>
    <property type="match status" value="1"/>
</dbReference>
<dbReference type="AlphaFoldDB" id="A0A0B5QGK4"/>
<feature type="binding site" evidence="6">
    <location>
        <position position="96"/>
    </location>
    <ligand>
        <name>Zn(2+)</name>
        <dbReference type="ChEBI" id="CHEBI:29105"/>
    </ligand>
</feature>
<dbReference type="InterPro" id="IPR036874">
    <property type="entry name" value="Carbonic_anhydrase_sf"/>
</dbReference>
<evidence type="ECO:0000313" key="8">
    <source>
        <dbReference type="EMBL" id="NRV09701.1"/>
    </source>
</evidence>